<dbReference type="GO" id="GO:0005886">
    <property type="term" value="C:plasma membrane"/>
    <property type="evidence" value="ECO:0007669"/>
    <property type="project" value="UniProtKB-SubCell"/>
</dbReference>
<dbReference type="Proteomes" id="UP000278252">
    <property type="component" value="Unassembled WGS sequence"/>
</dbReference>
<dbReference type="RefSeq" id="WP_084006222.1">
    <property type="nucleotide sequence ID" value="NZ_FXBN01000001.1"/>
</dbReference>
<name>A0A1X7MWM2_9EURY</name>
<keyword evidence="5 6" id="KW-0472">Membrane</keyword>
<feature type="transmembrane region" description="Helical" evidence="6">
    <location>
        <begin position="362"/>
        <end position="384"/>
    </location>
</feature>
<evidence type="ECO:0000256" key="3">
    <source>
        <dbReference type="ARBA" id="ARBA00022692"/>
    </source>
</evidence>
<gene>
    <name evidence="8" type="ORF">EFE41_06905</name>
    <name evidence="9" type="ORF">SAMN06264941_0067</name>
</gene>
<keyword evidence="10" id="KW-1185">Reference proteome</keyword>
<evidence type="ECO:0000256" key="2">
    <source>
        <dbReference type="ARBA" id="ARBA00022475"/>
    </source>
</evidence>
<feature type="transmembrane region" description="Helical" evidence="6">
    <location>
        <begin position="331"/>
        <end position="350"/>
    </location>
</feature>
<reference evidence="8 11" key="3">
    <citation type="submission" date="2018-10" db="EMBL/GenBank/DDBJ databases">
        <title>Cultivation of a novel Methanohalophilus strain from Kebrit Deep of the Red Sea and a genomic comparison of members of the genus Methanohalophilus.</title>
        <authorList>
            <person name="Guan Y."/>
            <person name="Ngugi D.K."/>
            <person name="Stingl U."/>
        </authorList>
    </citation>
    <scope>NUCLEOTIDE SEQUENCE [LARGE SCALE GENOMIC DNA]</scope>
    <source>
        <strain evidence="8 11">DSM 7471</strain>
    </source>
</reference>
<evidence type="ECO:0000313" key="9">
    <source>
        <dbReference type="EMBL" id="SMH28594.1"/>
    </source>
</evidence>
<protein>
    <submittedName>
        <fullName evidence="9">FtsX-like permease family protein</fullName>
    </submittedName>
</protein>
<evidence type="ECO:0000313" key="11">
    <source>
        <dbReference type="Proteomes" id="UP000278252"/>
    </source>
</evidence>
<dbReference type="EMBL" id="RJJH01000011">
    <property type="protein sequence ID" value="RNI11276.1"/>
    <property type="molecule type" value="Genomic_DNA"/>
</dbReference>
<dbReference type="InterPro" id="IPR038766">
    <property type="entry name" value="Membrane_comp_ABC_pdt"/>
</dbReference>
<evidence type="ECO:0000256" key="5">
    <source>
        <dbReference type="ARBA" id="ARBA00023136"/>
    </source>
</evidence>
<dbReference type="Proteomes" id="UP000193969">
    <property type="component" value="Unassembled WGS sequence"/>
</dbReference>
<feature type="domain" description="ABC3 transporter permease C-terminal" evidence="7">
    <location>
        <begin position="284"/>
        <end position="393"/>
    </location>
</feature>
<reference evidence="10" key="1">
    <citation type="submission" date="2017-04" db="EMBL/GenBank/DDBJ databases">
        <authorList>
            <person name="Varghese N."/>
            <person name="Submissions S."/>
        </authorList>
    </citation>
    <scope>NUCLEOTIDE SEQUENCE [LARGE SCALE GENOMIC DNA]</scope>
    <source>
        <strain evidence="10">FDF-1</strain>
    </source>
</reference>
<dbReference type="Pfam" id="PF02687">
    <property type="entry name" value="FtsX"/>
    <property type="match status" value="1"/>
</dbReference>
<proteinExistence type="predicted"/>
<evidence type="ECO:0000256" key="1">
    <source>
        <dbReference type="ARBA" id="ARBA00004651"/>
    </source>
</evidence>
<dbReference type="EMBL" id="FXBN01000001">
    <property type="protein sequence ID" value="SMH28594.1"/>
    <property type="molecule type" value="Genomic_DNA"/>
</dbReference>
<dbReference type="OrthoDB" id="373071at2157"/>
<evidence type="ECO:0000313" key="8">
    <source>
        <dbReference type="EMBL" id="RNI11276.1"/>
    </source>
</evidence>
<dbReference type="AlphaFoldDB" id="A0A1X7MWM2"/>
<feature type="transmembrane region" description="Helical" evidence="6">
    <location>
        <begin position="41"/>
        <end position="61"/>
    </location>
</feature>
<accession>A0A1X7MWM2</accession>
<evidence type="ECO:0000313" key="10">
    <source>
        <dbReference type="Proteomes" id="UP000193969"/>
    </source>
</evidence>
<feature type="transmembrane region" description="Helical" evidence="6">
    <location>
        <begin position="273"/>
        <end position="295"/>
    </location>
</feature>
<keyword evidence="2" id="KW-1003">Cell membrane</keyword>
<reference evidence="9" key="2">
    <citation type="submission" date="2017-04" db="EMBL/GenBank/DDBJ databases">
        <authorList>
            <person name="Afonso C.L."/>
            <person name="Miller P.J."/>
            <person name="Scott M.A."/>
            <person name="Spackman E."/>
            <person name="Goraichik I."/>
            <person name="Dimitrov K.M."/>
            <person name="Suarez D.L."/>
            <person name="Swayne D.E."/>
        </authorList>
    </citation>
    <scope>NUCLEOTIDE SEQUENCE [LARGE SCALE GENOMIC DNA]</scope>
    <source>
        <strain evidence="9">FDF-1</strain>
    </source>
</reference>
<keyword evidence="3 6" id="KW-0812">Transmembrane</keyword>
<dbReference type="InterPro" id="IPR003838">
    <property type="entry name" value="ABC3_permease_C"/>
</dbReference>
<keyword evidence="4 6" id="KW-1133">Transmembrane helix</keyword>
<organism evidence="9 10">
    <name type="scientific">Methanohalophilus portucalensis FDF-1</name>
    <dbReference type="NCBI Taxonomy" id="523843"/>
    <lineage>
        <taxon>Archaea</taxon>
        <taxon>Methanobacteriati</taxon>
        <taxon>Methanobacteriota</taxon>
        <taxon>Stenosarchaea group</taxon>
        <taxon>Methanomicrobia</taxon>
        <taxon>Methanosarcinales</taxon>
        <taxon>Methanosarcinaceae</taxon>
        <taxon>Methanohalophilus</taxon>
    </lineage>
</organism>
<evidence type="ECO:0000259" key="7">
    <source>
        <dbReference type="Pfam" id="PF02687"/>
    </source>
</evidence>
<dbReference type="PANTHER" id="PTHR30287">
    <property type="entry name" value="MEMBRANE COMPONENT OF PREDICTED ABC SUPERFAMILY METABOLITE UPTAKE TRANSPORTER"/>
    <property type="match status" value="1"/>
</dbReference>
<sequence>MAIMHMCMSIFLKRRDYISYLSFFYLKNEFRKTPGQLLRQLLVLTIVFSIALTLILVPIRFEHEQLSPLEKANYDIFVNGEITKYDHSQLLKGPNIVDSAVGSYGSGKVYNGNISDTYIETTIPVNTLLLDSETLKNTSKLEIIGLDHFLISGNIESGYLDFRSVLVGWNIAKRLDVNIGDTIIYWVGSSKYVYKITGITIPTSETEFIIEDTRPIDLIAEDEELAGNLYIASSNQEATFEYIQAYMTKNEKDWVLTTKEEQLNRAATELKELLPLTIRIVFFSGGLLLHLTILLREQNIAIDSKKRNFSILTSLGASKKQIMKIYTIEQILVMVCVLFLALIVTKYLIYQLLFELYLPIEVGFQGIMIGLVVYSIAVIIALLYSHRKISKIPIAKLLKV</sequence>
<evidence type="ECO:0000256" key="4">
    <source>
        <dbReference type="ARBA" id="ARBA00022989"/>
    </source>
</evidence>
<dbReference type="PANTHER" id="PTHR30287:SF2">
    <property type="entry name" value="BLL1001 PROTEIN"/>
    <property type="match status" value="1"/>
</dbReference>
<evidence type="ECO:0000256" key="6">
    <source>
        <dbReference type="SAM" id="Phobius"/>
    </source>
</evidence>
<comment type="subcellular location">
    <subcellularLocation>
        <location evidence="1">Cell membrane</location>
        <topology evidence="1">Multi-pass membrane protein</topology>
    </subcellularLocation>
</comment>